<proteinExistence type="predicted"/>
<organism evidence="2 3">
    <name type="scientific">Corynebacterium hindlerae</name>
    <dbReference type="NCBI Taxonomy" id="699041"/>
    <lineage>
        <taxon>Bacteria</taxon>
        <taxon>Bacillati</taxon>
        <taxon>Actinomycetota</taxon>
        <taxon>Actinomycetes</taxon>
        <taxon>Mycobacteriales</taxon>
        <taxon>Corynebacteriaceae</taxon>
        <taxon>Corynebacterium</taxon>
    </lineage>
</organism>
<accession>A0A7G5FGW0</accession>
<protein>
    <submittedName>
        <fullName evidence="2">Uncharacterized protein</fullName>
    </submittedName>
</protein>
<keyword evidence="3" id="KW-1185">Reference proteome</keyword>
<feature type="transmembrane region" description="Helical" evidence="1">
    <location>
        <begin position="53"/>
        <end position="71"/>
    </location>
</feature>
<keyword evidence="1" id="KW-0812">Transmembrane</keyword>
<evidence type="ECO:0000313" key="3">
    <source>
        <dbReference type="Proteomes" id="UP000515570"/>
    </source>
</evidence>
<dbReference type="RefSeq" id="WP_182386668.1">
    <property type="nucleotide sequence ID" value="NZ_CP059833.1"/>
</dbReference>
<feature type="transmembrane region" description="Helical" evidence="1">
    <location>
        <begin position="134"/>
        <end position="158"/>
    </location>
</feature>
<keyword evidence="1" id="KW-1133">Transmembrane helix</keyword>
<gene>
    <name evidence="2" type="ORF">HW450_03715</name>
</gene>
<feature type="transmembrane region" description="Helical" evidence="1">
    <location>
        <begin position="28"/>
        <end position="47"/>
    </location>
</feature>
<dbReference type="AlphaFoldDB" id="A0A7G5FGW0"/>
<evidence type="ECO:0000256" key="1">
    <source>
        <dbReference type="SAM" id="Phobius"/>
    </source>
</evidence>
<name>A0A7G5FGW0_9CORY</name>
<dbReference type="Proteomes" id="UP000515570">
    <property type="component" value="Chromosome"/>
</dbReference>
<feature type="transmembrane region" description="Helical" evidence="1">
    <location>
        <begin position="100"/>
        <end position="122"/>
    </location>
</feature>
<reference evidence="2 3" key="1">
    <citation type="submission" date="2020-07" db="EMBL/GenBank/DDBJ databases">
        <title>non toxigenic Corynebacterium sp. nov from a clinical source.</title>
        <authorList>
            <person name="Bernier A.-M."/>
            <person name="Bernard K."/>
        </authorList>
    </citation>
    <scope>NUCLEOTIDE SEQUENCE [LARGE SCALE GENOMIC DNA]</scope>
    <source>
        <strain evidence="3">NML 93-0612</strain>
    </source>
</reference>
<evidence type="ECO:0000313" key="2">
    <source>
        <dbReference type="EMBL" id="QMV85851.1"/>
    </source>
</evidence>
<sequence>MKLETYRKQQQRTAGQLPGWRSQARRRMLVNAYVLIAALTTLGVLLIPASNLYLLTLTVGLGALAVLWTMIRITIDCEDQAPPEALDEYQFERLEGYRSFAFRLYGFFGAALAFFLIALGAVLPDLAISPRSVYLVAGYLLLLTTLTVGGYPALALAWNKPDED</sequence>
<keyword evidence="1" id="KW-0472">Membrane</keyword>
<dbReference type="EMBL" id="CP059833">
    <property type="protein sequence ID" value="QMV85851.1"/>
    <property type="molecule type" value="Genomic_DNA"/>
</dbReference>